<evidence type="ECO:0000313" key="4">
    <source>
        <dbReference type="EMBL" id="MCW6537654.1"/>
    </source>
</evidence>
<evidence type="ECO:0000259" key="3">
    <source>
        <dbReference type="Pfam" id="PF18166"/>
    </source>
</evidence>
<evidence type="ECO:0000256" key="1">
    <source>
        <dbReference type="SAM" id="MobiDB-lite"/>
    </source>
</evidence>
<feature type="domain" description="Predicted pPIWI-associating nuclease group 2" evidence="3">
    <location>
        <begin position="168"/>
        <end position="287"/>
    </location>
</feature>
<feature type="region of interest" description="Disordered" evidence="1">
    <location>
        <begin position="281"/>
        <end position="304"/>
    </location>
</feature>
<dbReference type="Proteomes" id="UP001165565">
    <property type="component" value="Unassembled WGS sequence"/>
</dbReference>
<dbReference type="InterPro" id="IPR040556">
    <property type="entry name" value="pP_pnuc_1"/>
</dbReference>
<organism evidence="4 5">
    <name type="scientific">Sphingomonas lycopersici</name>
    <dbReference type="NCBI Taxonomy" id="2951807"/>
    <lineage>
        <taxon>Bacteria</taxon>
        <taxon>Pseudomonadati</taxon>
        <taxon>Pseudomonadota</taxon>
        <taxon>Alphaproteobacteria</taxon>
        <taxon>Sphingomonadales</taxon>
        <taxon>Sphingomonadaceae</taxon>
        <taxon>Sphingomonas</taxon>
    </lineage>
</organism>
<dbReference type="InterPro" id="IPR041584">
    <property type="entry name" value="Put_pPIWI_pnuc_2"/>
</dbReference>
<keyword evidence="5" id="KW-1185">Reference proteome</keyword>
<evidence type="ECO:0000259" key="2">
    <source>
        <dbReference type="Pfam" id="PF18165"/>
    </source>
</evidence>
<dbReference type="EMBL" id="JANFAV010000027">
    <property type="protein sequence ID" value="MCW6537654.1"/>
    <property type="molecule type" value="Genomic_DNA"/>
</dbReference>
<dbReference type="AlphaFoldDB" id="A0AA41ZIN6"/>
<gene>
    <name evidence="4" type="ORF">NEE01_23005</name>
</gene>
<comment type="caution">
    <text evidence="4">The sequence shown here is derived from an EMBL/GenBank/DDBJ whole genome shotgun (WGS) entry which is preliminary data.</text>
</comment>
<protein>
    <submittedName>
        <fullName evidence="4">Uncharacterized protein</fullName>
    </submittedName>
</protein>
<accession>A0AA41ZIN6</accession>
<proteinExistence type="predicted"/>
<name>A0AA41ZIN6_9SPHN</name>
<feature type="domain" description="Predicted pPIWI-associating nuclease" evidence="2">
    <location>
        <begin position="27"/>
        <end position="157"/>
    </location>
</feature>
<sequence length="304" mass="32896">MPVAPLPVAPAIDVAKLGHSMIDLAPTEFTRDAMLGAALALDQRENPLRLNLFSAAIRIFLDHVMDALAPREQVEACRWFEPVEGQDKPVRKARLTYALIGGLTVDQVDELTGIDVKPLINEVIAAYSALNKHVHGREDTIVRDLGEQDAIAHDVLGALADLLEAQRDYRDEIVRGIADALQSEAVQAFTTETVGEIDILAAHHTIDWVGIDERWVVGITASHVEYEITGSVGVTLLYGSGSDRRRGDGAEMADEFPIGMRFRAPVETPVDLGAAEITSEVDTSGWFDDGEDDGGNEDTGGSAF</sequence>
<evidence type="ECO:0000313" key="5">
    <source>
        <dbReference type="Proteomes" id="UP001165565"/>
    </source>
</evidence>
<dbReference type="Pfam" id="PF18166">
    <property type="entry name" value="pP_pnuc_2"/>
    <property type="match status" value="1"/>
</dbReference>
<dbReference type="RefSeq" id="WP_265271818.1">
    <property type="nucleotide sequence ID" value="NZ_JANFAV010000027.1"/>
</dbReference>
<dbReference type="Pfam" id="PF18165">
    <property type="entry name" value="pP_pnuc_1"/>
    <property type="match status" value="1"/>
</dbReference>
<reference evidence="4" key="1">
    <citation type="submission" date="2022-06" db="EMBL/GenBank/DDBJ databases">
        <title>Sphingomonas sp. nov. isolated from rhizosphere soil of tomato.</title>
        <authorList>
            <person name="Dong H."/>
            <person name="Gao R."/>
        </authorList>
    </citation>
    <scope>NUCLEOTIDE SEQUENCE</scope>
    <source>
        <strain evidence="4">MMSM24</strain>
    </source>
</reference>